<evidence type="ECO:0000313" key="2">
    <source>
        <dbReference type="EnsemblMetazoa" id="GBRI004270-PA"/>
    </source>
</evidence>
<name>A0A1A9W2S3_9MUSC</name>
<dbReference type="Proteomes" id="UP000091820">
    <property type="component" value="Unassembled WGS sequence"/>
</dbReference>
<keyword evidence="1" id="KW-0472">Membrane</keyword>
<dbReference type="EnsemblMetazoa" id="GBRI004270-RA">
    <property type="protein sequence ID" value="GBRI004270-PA"/>
    <property type="gene ID" value="GBRI004270"/>
</dbReference>
<evidence type="ECO:0000313" key="3">
    <source>
        <dbReference type="Proteomes" id="UP000091820"/>
    </source>
</evidence>
<protein>
    <submittedName>
        <fullName evidence="2">Uncharacterized protein</fullName>
    </submittedName>
</protein>
<organism evidence="2 3">
    <name type="scientific">Glossina brevipalpis</name>
    <dbReference type="NCBI Taxonomy" id="37001"/>
    <lineage>
        <taxon>Eukaryota</taxon>
        <taxon>Metazoa</taxon>
        <taxon>Ecdysozoa</taxon>
        <taxon>Arthropoda</taxon>
        <taxon>Hexapoda</taxon>
        <taxon>Insecta</taxon>
        <taxon>Pterygota</taxon>
        <taxon>Neoptera</taxon>
        <taxon>Endopterygota</taxon>
        <taxon>Diptera</taxon>
        <taxon>Brachycera</taxon>
        <taxon>Muscomorpha</taxon>
        <taxon>Hippoboscoidea</taxon>
        <taxon>Glossinidae</taxon>
        <taxon>Glossina</taxon>
    </lineage>
</organism>
<evidence type="ECO:0000256" key="1">
    <source>
        <dbReference type="SAM" id="Phobius"/>
    </source>
</evidence>
<dbReference type="VEuPathDB" id="VectorBase:GBRI004270"/>
<proteinExistence type="predicted"/>
<feature type="transmembrane region" description="Helical" evidence="1">
    <location>
        <begin position="12"/>
        <end position="31"/>
    </location>
</feature>
<keyword evidence="1" id="KW-0812">Transmembrane</keyword>
<sequence length="115" mass="13320">MNTNFKKGFRYSFLFYFRFVHGFIIVTIEFITSSSLQCQDFNSTAQSGKKSPDIDTQNLHNFHGVRESQNLQNNFNLPGLPREVDDEAGHLLPRHSHDKYDLFFDGISSLNLDMI</sequence>
<dbReference type="AlphaFoldDB" id="A0A1A9W2S3"/>
<reference evidence="3" key="1">
    <citation type="submission" date="2014-03" db="EMBL/GenBank/DDBJ databases">
        <authorList>
            <person name="Aksoy S."/>
            <person name="Warren W."/>
            <person name="Wilson R.K."/>
        </authorList>
    </citation>
    <scope>NUCLEOTIDE SEQUENCE [LARGE SCALE GENOMIC DNA]</scope>
    <source>
        <strain evidence="3">IAEA</strain>
    </source>
</reference>
<reference evidence="2" key="2">
    <citation type="submission" date="2020-05" db="UniProtKB">
        <authorList>
            <consortium name="EnsemblMetazoa"/>
        </authorList>
    </citation>
    <scope>IDENTIFICATION</scope>
    <source>
        <strain evidence="2">IAEA</strain>
    </source>
</reference>
<keyword evidence="3" id="KW-1185">Reference proteome</keyword>
<keyword evidence="1" id="KW-1133">Transmembrane helix</keyword>
<accession>A0A1A9W2S3</accession>